<dbReference type="GO" id="GO:0015891">
    <property type="term" value="P:siderophore transport"/>
    <property type="evidence" value="ECO:0007669"/>
    <property type="project" value="InterPro"/>
</dbReference>
<keyword evidence="5" id="KW-0410">Iron transport</keyword>
<accession>A0A3T0JS52</accession>
<evidence type="ECO:0000313" key="17">
    <source>
        <dbReference type="EMBL" id="AZV26270.1"/>
    </source>
</evidence>
<keyword evidence="13 14" id="KW-0998">Cell outer membrane</keyword>
<evidence type="ECO:0000256" key="10">
    <source>
        <dbReference type="ARBA" id="ARBA00023077"/>
    </source>
</evidence>
<evidence type="ECO:0000256" key="15">
    <source>
        <dbReference type="RuleBase" id="RU003357"/>
    </source>
</evidence>
<dbReference type="GO" id="GO:0009279">
    <property type="term" value="C:cell outer membrane"/>
    <property type="evidence" value="ECO:0007669"/>
    <property type="project" value="UniProtKB-SubCell"/>
</dbReference>
<organism evidence="17 18">
    <name type="scientific">Pseudomonas syringae</name>
    <dbReference type="NCBI Taxonomy" id="317"/>
    <lineage>
        <taxon>Bacteria</taxon>
        <taxon>Pseudomonadati</taxon>
        <taxon>Pseudomonadota</taxon>
        <taxon>Gammaproteobacteria</taxon>
        <taxon>Pseudomonadales</taxon>
        <taxon>Pseudomonadaceae</taxon>
        <taxon>Pseudomonas</taxon>
    </lineage>
</organism>
<keyword evidence="6 14" id="KW-0812">Transmembrane</keyword>
<dbReference type="InterPro" id="IPR012910">
    <property type="entry name" value="Plug_dom"/>
</dbReference>
<evidence type="ECO:0000256" key="4">
    <source>
        <dbReference type="ARBA" id="ARBA00022452"/>
    </source>
</evidence>
<dbReference type="InterPro" id="IPR011662">
    <property type="entry name" value="Secretin/TonB_short_N"/>
</dbReference>
<evidence type="ECO:0000256" key="11">
    <source>
        <dbReference type="ARBA" id="ARBA00023136"/>
    </source>
</evidence>
<keyword evidence="3 14" id="KW-0813">Transport</keyword>
<keyword evidence="9" id="KW-0406">Ion transport</keyword>
<feature type="domain" description="Secretin/TonB short N-terminal" evidence="16">
    <location>
        <begin position="68"/>
        <end position="118"/>
    </location>
</feature>
<keyword evidence="11 14" id="KW-0472">Membrane</keyword>
<dbReference type="GO" id="GO:0015344">
    <property type="term" value="F:siderophore uptake transmembrane transporter activity"/>
    <property type="evidence" value="ECO:0007669"/>
    <property type="project" value="TreeGrafter"/>
</dbReference>
<evidence type="ECO:0000256" key="5">
    <source>
        <dbReference type="ARBA" id="ARBA00022496"/>
    </source>
</evidence>
<evidence type="ECO:0000256" key="12">
    <source>
        <dbReference type="ARBA" id="ARBA00023170"/>
    </source>
</evidence>
<evidence type="ECO:0000256" key="8">
    <source>
        <dbReference type="ARBA" id="ARBA00023004"/>
    </source>
</evidence>
<dbReference type="PROSITE" id="PS52016">
    <property type="entry name" value="TONB_DEPENDENT_REC_3"/>
    <property type="match status" value="1"/>
</dbReference>
<keyword evidence="12 17" id="KW-0675">Receptor</keyword>
<evidence type="ECO:0000256" key="14">
    <source>
        <dbReference type="PROSITE-ProRule" id="PRU01360"/>
    </source>
</evidence>
<keyword evidence="7" id="KW-0732">Signal</keyword>
<dbReference type="CDD" id="cd01347">
    <property type="entry name" value="ligand_gated_channel"/>
    <property type="match status" value="1"/>
</dbReference>
<dbReference type="GO" id="GO:0038023">
    <property type="term" value="F:signaling receptor activity"/>
    <property type="evidence" value="ECO:0007669"/>
    <property type="project" value="InterPro"/>
</dbReference>
<reference evidence="17 18" key="1">
    <citation type="submission" date="2017-11" db="EMBL/GenBank/DDBJ databases">
        <title>Effect of PGPRs.</title>
        <authorList>
            <person name="Oliva R."/>
            <person name="Nong J."/>
            <person name="Roman V."/>
        </authorList>
    </citation>
    <scope>NUCLEOTIDE SEQUENCE [LARGE SCALE GENOMIC DNA]</scope>
    <source>
        <strain evidence="17">Inb918</strain>
    </source>
</reference>
<proteinExistence type="inferred from homology"/>
<evidence type="ECO:0000256" key="2">
    <source>
        <dbReference type="ARBA" id="ARBA00009810"/>
    </source>
</evidence>
<comment type="subcellular location">
    <subcellularLocation>
        <location evidence="1 14">Cell outer membrane</location>
        <topology evidence="1 14">Multi-pass membrane protein</topology>
    </subcellularLocation>
</comment>
<dbReference type="Pfam" id="PF07715">
    <property type="entry name" value="Plug"/>
    <property type="match status" value="1"/>
</dbReference>
<dbReference type="SMART" id="SM00965">
    <property type="entry name" value="STN"/>
    <property type="match status" value="1"/>
</dbReference>
<gene>
    <name evidence="17" type="ORF">CT157_09690</name>
</gene>
<dbReference type="Gene3D" id="3.55.50.30">
    <property type="match status" value="1"/>
</dbReference>
<dbReference type="Pfam" id="PF00593">
    <property type="entry name" value="TonB_dep_Rec_b-barrel"/>
    <property type="match status" value="1"/>
</dbReference>
<dbReference type="Pfam" id="PF07660">
    <property type="entry name" value="STN"/>
    <property type="match status" value="1"/>
</dbReference>
<dbReference type="InterPro" id="IPR037066">
    <property type="entry name" value="Plug_dom_sf"/>
</dbReference>
<dbReference type="Proteomes" id="UP000282760">
    <property type="component" value="Chromosome"/>
</dbReference>
<evidence type="ECO:0000256" key="13">
    <source>
        <dbReference type="ARBA" id="ARBA00023237"/>
    </source>
</evidence>
<dbReference type="InterPro" id="IPR036942">
    <property type="entry name" value="Beta-barrel_TonB_sf"/>
</dbReference>
<dbReference type="PANTHER" id="PTHR32552:SF74">
    <property type="entry name" value="HYDROXAMATE SIDEROPHORE RECEPTOR FHUE"/>
    <property type="match status" value="1"/>
</dbReference>
<dbReference type="FunFam" id="2.170.130.10:FF:000010">
    <property type="entry name" value="Ferripyoverdine receptor"/>
    <property type="match status" value="1"/>
</dbReference>
<dbReference type="InterPro" id="IPR010105">
    <property type="entry name" value="TonB_sidphr_rcpt"/>
</dbReference>
<name>A0A3T0JS52_PSESX</name>
<evidence type="ECO:0000256" key="3">
    <source>
        <dbReference type="ARBA" id="ARBA00022448"/>
    </source>
</evidence>
<dbReference type="NCBIfam" id="TIGR01783">
    <property type="entry name" value="TonB-siderophor"/>
    <property type="match status" value="1"/>
</dbReference>
<dbReference type="InterPro" id="IPR039426">
    <property type="entry name" value="TonB-dep_rcpt-like"/>
</dbReference>
<keyword evidence="10 15" id="KW-0798">TonB box</keyword>
<dbReference type="Gene3D" id="2.170.130.10">
    <property type="entry name" value="TonB-dependent receptor, plug domain"/>
    <property type="match status" value="1"/>
</dbReference>
<comment type="similarity">
    <text evidence="2 14 15">Belongs to the TonB-dependent receptor family.</text>
</comment>
<evidence type="ECO:0000256" key="6">
    <source>
        <dbReference type="ARBA" id="ARBA00022692"/>
    </source>
</evidence>
<dbReference type="InterPro" id="IPR000531">
    <property type="entry name" value="Beta-barrel_TonB"/>
</dbReference>
<evidence type="ECO:0000256" key="7">
    <source>
        <dbReference type="ARBA" id="ARBA00022729"/>
    </source>
</evidence>
<dbReference type="Gene3D" id="2.40.170.20">
    <property type="entry name" value="TonB-dependent receptor, beta-barrel domain"/>
    <property type="match status" value="1"/>
</dbReference>
<dbReference type="PANTHER" id="PTHR32552">
    <property type="entry name" value="FERRICHROME IRON RECEPTOR-RELATED"/>
    <property type="match status" value="1"/>
</dbReference>
<dbReference type="SUPFAM" id="SSF56935">
    <property type="entry name" value="Porins"/>
    <property type="match status" value="1"/>
</dbReference>
<evidence type="ECO:0000256" key="9">
    <source>
        <dbReference type="ARBA" id="ARBA00023065"/>
    </source>
</evidence>
<dbReference type="EMBL" id="CP024646">
    <property type="protein sequence ID" value="AZV26270.1"/>
    <property type="molecule type" value="Genomic_DNA"/>
</dbReference>
<evidence type="ECO:0000256" key="1">
    <source>
        <dbReference type="ARBA" id="ARBA00004571"/>
    </source>
</evidence>
<sequence>MSAIHELKPLFKALVMSRGLRSRRVLTGLGLVCVLPLSAQVMAEDVSINIPAQSLPQALQAFGQQTNQQVIYNADDMAGLKSHAVSGKMSPQAAIAELLRGTGVRYSIEGNTLMLVRGTATQGLELGATNISAQQVGATTEGSNSYTSNAVTIGKGTHTLKEIPQSVTVMTRKQMDDQDLVDLKDALNQTTGIVGLQGVGKGIIVSSRGFQIDDWQYDGVPIPRNTYSLGNWATQDLIFFDRLEILRGASGLLQGTGSPGGAINLVRKRGQAAPTVSITGKAGSWDHYGLQLDAGGPLNQAGTIRGRLVADEDQSDSFVDYEWSKTHSLYGSLDFDLSEDTTLGLAVSRTEAESRPMIRGLPRYADGRMPDVSRSTYGGAKWNHSQINVTTLYADLEHRFNDDWAFKVGAVQMTETNESKSQRLQSSGAGLKPDGSGIQYADFITDFDSTKVGLDMNLTGKFEALSMQQEVMIGGNYSQLETDDQLARTFNNNTTDTIFNVNHDRPDISYDSLLNTAGGRATDSKYDIRQKGLYGTWRVKPVDDLTLVLGSRVSWYDFSYKSKNRAAFSDEYVTADPSKSNETGEVTPYAGIVYDLSREWAVYASYTDVFQPQTVRDANGSMLKPIIGSNYEIGLKGELMDGRVNTSLALFRYDQKNRAVDDVSGGMECDGWYCSTAAGKVRSQGLDAEISGAVTDNLQLFAGYTYNTTKYLDDPDMEGRTFSTWTPKHMLRVWGNYQFTGDLNRLSTGLGFTTQNHTLGYEGSYEVAGYTVWNGRVAYQLTPEISLAVNANNLFDKKYVNAAYNQLSGNNNFGDPRNVMFSVKYTPQF</sequence>
<evidence type="ECO:0000259" key="16">
    <source>
        <dbReference type="SMART" id="SM00965"/>
    </source>
</evidence>
<protein>
    <submittedName>
        <fullName evidence="17">TonB-dependent siderophore receptor</fullName>
    </submittedName>
</protein>
<keyword evidence="8" id="KW-0408">Iron</keyword>
<keyword evidence="4 14" id="KW-1134">Transmembrane beta strand</keyword>
<evidence type="ECO:0000313" key="18">
    <source>
        <dbReference type="Proteomes" id="UP000282760"/>
    </source>
</evidence>
<dbReference type="AlphaFoldDB" id="A0A3T0JS52"/>